<keyword evidence="7" id="KW-0539">Nucleus</keyword>
<dbReference type="InterPro" id="IPR052073">
    <property type="entry name" value="Amide_Lactam_Regulators"/>
</dbReference>
<evidence type="ECO:0000256" key="5">
    <source>
        <dbReference type="ARBA" id="ARBA00023125"/>
    </source>
</evidence>
<dbReference type="GO" id="GO:0009055">
    <property type="term" value="F:electron transfer activity"/>
    <property type="evidence" value="ECO:0007669"/>
    <property type="project" value="InterPro"/>
</dbReference>
<evidence type="ECO:0000256" key="6">
    <source>
        <dbReference type="ARBA" id="ARBA00023163"/>
    </source>
</evidence>
<name>A0A0N1H168_9EURO</name>
<sequence>MAGAESFRRRRARTVCILCHNRKLRCDLEKRRAGGLNACTNCLSGDAVCEPRTSGRVVKPRSTKTLRSSGTRSHNSWPVLLPLPPQNPAGPIAQNVEVQPRHQFSDDNASSLAQTPQTQPPEAQAAMSDIVDAPSTASGAAYLSGTIMPFFAQEATVVDRQPVPDRTWQPLLPPELQETCIESYNDTPGHSNPSALGRTCCSAEYYRRAKTLFYDDEEPDHLVCLQAILLFYWWAPRSPNNVNRDAAYWWTGLAIKYAQQLGLHREPKTFEHVGGEASQGLRRRIWWTLFARERLTSICQGRPCTINPDDCDVKAPSVSDFPNPSDERALVFIHWVSLCAIIGRVGQHLFRSHTPSFPSELAKELINWQDALPTPLRLPLASATSRPFSRDVHKLHLPYLTTITILYMNCGMQQRDATLPQVHTPALIAASTVSRIFKDLLARGQLRFVGAIATWYVGVAIVALLSTQRMPHLFKSGADDIRILRLALKELASLWPTADIFVRGFERLKAFDYLDNNGGLPNAISTTGHADQMLDQSSGVSNMSPTNNIIAVGCDSRHTTNNCKNGIDCFSYFPFATGQTSSLIADILASESGILDFLAEEDFYWLGDPSSTLLDLYQSAVHFDPATLDSTLVF</sequence>
<proteinExistence type="predicted"/>
<evidence type="ECO:0000256" key="1">
    <source>
        <dbReference type="ARBA" id="ARBA00022723"/>
    </source>
</evidence>
<dbReference type="InterPro" id="IPR007219">
    <property type="entry name" value="XnlR_reg_dom"/>
</dbReference>
<feature type="transmembrane region" description="Helical" evidence="10">
    <location>
        <begin position="446"/>
        <end position="465"/>
    </location>
</feature>
<dbReference type="RefSeq" id="XP_017994373.1">
    <property type="nucleotide sequence ID" value="XM_018143976.1"/>
</dbReference>
<keyword evidence="4" id="KW-0805">Transcription regulation</keyword>
<feature type="domain" description="Cytochrome c" evidence="11">
    <location>
        <begin position="1"/>
        <end position="147"/>
    </location>
</feature>
<protein>
    <submittedName>
        <fullName evidence="12">Cutinase transcription factor 1 alpha</fullName>
    </submittedName>
</protein>
<evidence type="ECO:0000256" key="2">
    <source>
        <dbReference type="ARBA" id="ARBA00022833"/>
    </source>
</evidence>
<keyword evidence="13" id="KW-1185">Reference proteome</keyword>
<dbReference type="InterPro" id="IPR009056">
    <property type="entry name" value="Cyt_c-like_dom"/>
</dbReference>
<feature type="compositionally biased region" description="Low complexity" evidence="9">
    <location>
        <begin position="113"/>
        <end position="126"/>
    </location>
</feature>
<keyword evidence="10" id="KW-0812">Transmembrane</keyword>
<dbReference type="PANTHER" id="PTHR47171">
    <property type="entry name" value="FARA-RELATED"/>
    <property type="match status" value="1"/>
</dbReference>
<keyword evidence="6" id="KW-0804">Transcription</keyword>
<comment type="caution">
    <text evidence="12">The sequence shown here is derived from an EMBL/GenBank/DDBJ whole genome shotgun (WGS) entry which is preliminary data.</text>
</comment>
<evidence type="ECO:0000256" key="4">
    <source>
        <dbReference type="ARBA" id="ARBA00023015"/>
    </source>
</evidence>
<dbReference type="OrthoDB" id="39175at2759"/>
<keyword evidence="8" id="KW-0349">Heme</keyword>
<evidence type="ECO:0000313" key="12">
    <source>
        <dbReference type="EMBL" id="KPI34410.1"/>
    </source>
</evidence>
<evidence type="ECO:0000256" key="3">
    <source>
        <dbReference type="ARBA" id="ARBA00023004"/>
    </source>
</evidence>
<dbReference type="GO" id="GO:0003677">
    <property type="term" value="F:DNA binding"/>
    <property type="evidence" value="ECO:0007669"/>
    <property type="project" value="UniProtKB-KW"/>
</dbReference>
<evidence type="ECO:0000256" key="9">
    <source>
        <dbReference type="SAM" id="MobiDB-lite"/>
    </source>
</evidence>
<dbReference type="PROSITE" id="PS00463">
    <property type="entry name" value="ZN2_CY6_FUNGAL_1"/>
    <property type="match status" value="1"/>
</dbReference>
<feature type="region of interest" description="Disordered" evidence="9">
    <location>
        <begin position="60"/>
        <end position="126"/>
    </location>
</feature>
<reference evidence="12 13" key="1">
    <citation type="submission" date="2015-06" db="EMBL/GenBank/DDBJ databases">
        <title>Draft genome of the ant-associated black yeast Phialophora attae CBS 131958.</title>
        <authorList>
            <person name="Moreno L.F."/>
            <person name="Stielow B.J."/>
            <person name="de Hoog S."/>
            <person name="Vicente V.A."/>
            <person name="Weiss V.A."/>
            <person name="de Vries M."/>
            <person name="Cruz L.M."/>
            <person name="Souza E.M."/>
        </authorList>
    </citation>
    <scope>NUCLEOTIDE SEQUENCE [LARGE SCALE GENOMIC DNA]</scope>
    <source>
        <strain evidence="12 13">CBS 131958</strain>
    </source>
</reference>
<dbReference type="GO" id="GO:0006351">
    <property type="term" value="P:DNA-templated transcription"/>
    <property type="evidence" value="ECO:0007669"/>
    <property type="project" value="InterPro"/>
</dbReference>
<dbReference type="CDD" id="cd12148">
    <property type="entry name" value="fungal_TF_MHR"/>
    <property type="match status" value="1"/>
</dbReference>
<dbReference type="Proteomes" id="UP000038010">
    <property type="component" value="Unassembled WGS sequence"/>
</dbReference>
<dbReference type="InterPro" id="IPR036864">
    <property type="entry name" value="Zn2-C6_fun-type_DNA-bd_sf"/>
</dbReference>
<dbReference type="EMBL" id="LFJN01000061">
    <property type="protein sequence ID" value="KPI34410.1"/>
    <property type="molecule type" value="Genomic_DNA"/>
</dbReference>
<dbReference type="GO" id="GO:0000981">
    <property type="term" value="F:DNA-binding transcription factor activity, RNA polymerase II-specific"/>
    <property type="evidence" value="ECO:0007669"/>
    <property type="project" value="InterPro"/>
</dbReference>
<evidence type="ECO:0000256" key="7">
    <source>
        <dbReference type="ARBA" id="ARBA00023242"/>
    </source>
</evidence>
<dbReference type="PANTHER" id="PTHR47171:SF5">
    <property type="entry name" value="ZN(II)2CYS6 TRANSCRIPTION FACTOR (EUROFUNG)"/>
    <property type="match status" value="1"/>
</dbReference>
<keyword evidence="5" id="KW-0238">DNA-binding</keyword>
<dbReference type="GeneID" id="28735856"/>
<dbReference type="GO" id="GO:0008270">
    <property type="term" value="F:zinc ion binding"/>
    <property type="evidence" value="ECO:0007669"/>
    <property type="project" value="InterPro"/>
</dbReference>
<dbReference type="SUPFAM" id="SSF57701">
    <property type="entry name" value="Zn2/Cys6 DNA-binding domain"/>
    <property type="match status" value="1"/>
</dbReference>
<keyword evidence="10" id="KW-0472">Membrane</keyword>
<accession>A0A0N1H168</accession>
<evidence type="ECO:0000256" key="10">
    <source>
        <dbReference type="SAM" id="Phobius"/>
    </source>
</evidence>
<dbReference type="SMART" id="SM00906">
    <property type="entry name" value="Fungal_trans"/>
    <property type="match status" value="1"/>
</dbReference>
<evidence type="ECO:0000313" key="13">
    <source>
        <dbReference type="Proteomes" id="UP000038010"/>
    </source>
</evidence>
<dbReference type="InterPro" id="IPR001138">
    <property type="entry name" value="Zn2Cys6_DnaBD"/>
</dbReference>
<gene>
    <name evidence="12" type="ORF">AB675_3885</name>
</gene>
<evidence type="ECO:0000256" key="8">
    <source>
        <dbReference type="PROSITE-ProRule" id="PRU00433"/>
    </source>
</evidence>
<dbReference type="AlphaFoldDB" id="A0A0N1H168"/>
<keyword evidence="10" id="KW-1133">Transmembrane helix</keyword>
<feature type="compositionally biased region" description="Polar residues" evidence="9">
    <location>
        <begin position="65"/>
        <end position="76"/>
    </location>
</feature>
<dbReference type="VEuPathDB" id="FungiDB:AB675_3885"/>
<keyword evidence="2" id="KW-0862">Zinc</keyword>
<dbReference type="PROSITE" id="PS51007">
    <property type="entry name" value="CYTC"/>
    <property type="match status" value="1"/>
</dbReference>
<dbReference type="GO" id="GO:0020037">
    <property type="term" value="F:heme binding"/>
    <property type="evidence" value="ECO:0007669"/>
    <property type="project" value="InterPro"/>
</dbReference>
<organism evidence="12 13">
    <name type="scientific">Cyphellophora attinorum</name>
    <dbReference type="NCBI Taxonomy" id="1664694"/>
    <lineage>
        <taxon>Eukaryota</taxon>
        <taxon>Fungi</taxon>
        <taxon>Dikarya</taxon>
        <taxon>Ascomycota</taxon>
        <taxon>Pezizomycotina</taxon>
        <taxon>Eurotiomycetes</taxon>
        <taxon>Chaetothyriomycetidae</taxon>
        <taxon>Chaetothyriales</taxon>
        <taxon>Cyphellophoraceae</taxon>
        <taxon>Cyphellophora</taxon>
    </lineage>
</organism>
<keyword evidence="3 8" id="KW-0408">Iron</keyword>
<evidence type="ECO:0000259" key="11">
    <source>
        <dbReference type="PROSITE" id="PS51007"/>
    </source>
</evidence>
<dbReference type="Pfam" id="PF04082">
    <property type="entry name" value="Fungal_trans"/>
    <property type="match status" value="1"/>
</dbReference>
<keyword evidence="1 8" id="KW-0479">Metal-binding</keyword>